<evidence type="ECO:0000313" key="3">
    <source>
        <dbReference type="EMBL" id="PPQ77619.1"/>
    </source>
</evidence>
<dbReference type="Gene3D" id="3.40.50.300">
    <property type="entry name" value="P-loop containing nucleotide triphosphate hydrolases"/>
    <property type="match status" value="1"/>
</dbReference>
<dbReference type="Pfam" id="PF01926">
    <property type="entry name" value="MMR_HSR1"/>
    <property type="match status" value="1"/>
</dbReference>
<dbReference type="OrthoDB" id="8954335at2759"/>
<dbReference type="SUPFAM" id="SSF52540">
    <property type="entry name" value="P-loop containing nucleoside triphosphate hydrolases"/>
    <property type="match status" value="1"/>
</dbReference>
<dbReference type="PANTHER" id="PTHR42714">
    <property type="entry name" value="TRNA MODIFICATION GTPASE GTPBP3"/>
    <property type="match status" value="1"/>
</dbReference>
<feature type="domain" description="G" evidence="2">
    <location>
        <begin position="20"/>
        <end position="77"/>
    </location>
</feature>
<dbReference type="AlphaFoldDB" id="A0A409WGI9"/>
<dbReference type="PANTHER" id="PTHR42714:SF2">
    <property type="entry name" value="TRNA MODIFICATION GTPASE GTPBP3, MITOCHONDRIAL"/>
    <property type="match status" value="1"/>
</dbReference>
<dbReference type="GO" id="GO:0030488">
    <property type="term" value="P:tRNA methylation"/>
    <property type="evidence" value="ECO:0007669"/>
    <property type="project" value="TreeGrafter"/>
</dbReference>
<dbReference type="GO" id="GO:0002098">
    <property type="term" value="P:tRNA wobble uridine modification"/>
    <property type="evidence" value="ECO:0007669"/>
    <property type="project" value="TreeGrafter"/>
</dbReference>
<dbReference type="InParanoid" id="A0A409WGI9"/>
<dbReference type="GO" id="GO:0005525">
    <property type="term" value="F:GTP binding"/>
    <property type="evidence" value="ECO:0007669"/>
    <property type="project" value="InterPro"/>
</dbReference>
<protein>
    <recommendedName>
        <fullName evidence="2">G domain-containing protein</fullName>
    </recommendedName>
</protein>
<organism evidence="3 4">
    <name type="scientific">Psilocybe cyanescens</name>
    <dbReference type="NCBI Taxonomy" id="93625"/>
    <lineage>
        <taxon>Eukaryota</taxon>
        <taxon>Fungi</taxon>
        <taxon>Dikarya</taxon>
        <taxon>Basidiomycota</taxon>
        <taxon>Agaricomycotina</taxon>
        <taxon>Agaricomycetes</taxon>
        <taxon>Agaricomycetidae</taxon>
        <taxon>Agaricales</taxon>
        <taxon>Agaricineae</taxon>
        <taxon>Strophariaceae</taxon>
        <taxon>Psilocybe</taxon>
    </lineage>
</organism>
<evidence type="ECO:0000313" key="4">
    <source>
        <dbReference type="Proteomes" id="UP000283269"/>
    </source>
</evidence>
<comment type="caution">
    <text evidence="3">The sequence shown here is derived from an EMBL/GenBank/DDBJ whole genome shotgun (WGS) entry which is preliminary data.</text>
</comment>
<dbReference type="STRING" id="93625.A0A409WGI9"/>
<dbReference type="InterPro" id="IPR006073">
    <property type="entry name" value="GTP-bd"/>
</dbReference>
<accession>A0A409WGI9</accession>
<keyword evidence="4" id="KW-1185">Reference proteome</keyword>
<dbReference type="EMBL" id="NHYD01003435">
    <property type="protein sequence ID" value="PPQ77619.1"/>
    <property type="molecule type" value="Genomic_DNA"/>
</dbReference>
<dbReference type="GO" id="GO:0005737">
    <property type="term" value="C:cytoplasm"/>
    <property type="evidence" value="ECO:0007669"/>
    <property type="project" value="TreeGrafter"/>
</dbReference>
<dbReference type="CDD" id="cd00882">
    <property type="entry name" value="Ras_like_GTPase"/>
    <property type="match status" value="1"/>
</dbReference>
<gene>
    <name evidence="3" type="ORF">CVT25_011230</name>
</gene>
<name>A0A409WGI9_PSICY</name>
<feature type="compositionally biased region" description="Basic and acidic residues" evidence="1">
    <location>
        <begin position="321"/>
        <end position="332"/>
    </location>
</feature>
<reference evidence="3 4" key="1">
    <citation type="journal article" date="2018" name="Evol. Lett.">
        <title>Horizontal gene cluster transfer increased hallucinogenic mushroom diversity.</title>
        <authorList>
            <person name="Reynolds H.T."/>
            <person name="Vijayakumar V."/>
            <person name="Gluck-Thaler E."/>
            <person name="Korotkin H.B."/>
            <person name="Matheny P.B."/>
            <person name="Slot J.C."/>
        </authorList>
    </citation>
    <scope>NUCLEOTIDE SEQUENCE [LARGE SCALE GENOMIC DNA]</scope>
    <source>
        <strain evidence="3 4">2631</strain>
    </source>
</reference>
<evidence type="ECO:0000259" key="2">
    <source>
        <dbReference type="Pfam" id="PF01926"/>
    </source>
</evidence>
<feature type="region of interest" description="Disordered" evidence="1">
    <location>
        <begin position="305"/>
        <end position="335"/>
    </location>
</feature>
<sequence length="383" mass="42579">MSIASDYSTVTQDEVDVLSIAVMGPTGTGKSSFINLLSGSNLKVGRELESCTRDVEVSDTFLLDGHKINLIDTPGFDDTKLTDTNILNMIASYLVLTYSRGKRLAGVIYMHRILDNRLGGISARNFRLFRNLCGESSLCNVVIVTTMWDKIDEAIGEDRERELVTKEAFFKPAVEKGCRVVRHNNTIESAQKIIRSIIQNNLSVTLQIQEELGRGLDISETRAGMELCREVFEQMERHREEIRGLVVEIQDAARSRDEASRKELTGERARTEAIISRLQEDSANVTRGYRDALSRMEERLKFAEASAAATSTRNFTAPGDSEEKNHGHRNDHTGQANSPIIQAVAATENSNAVWEGKLAAAIPLVGFWGRLAVMLAPFSLTWK</sequence>
<dbReference type="Proteomes" id="UP000283269">
    <property type="component" value="Unassembled WGS sequence"/>
</dbReference>
<dbReference type="InterPro" id="IPR027417">
    <property type="entry name" value="P-loop_NTPase"/>
</dbReference>
<evidence type="ECO:0000256" key="1">
    <source>
        <dbReference type="SAM" id="MobiDB-lite"/>
    </source>
</evidence>
<proteinExistence type="predicted"/>